<dbReference type="Gene3D" id="3.30.920.50">
    <property type="entry name" value="Beta-1,3-glucanase, C-terminal domain"/>
    <property type="match status" value="1"/>
</dbReference>
<reference evidence="3" key="2">
    <citation type="journal article" date="2010" name="Nature">
        <title>Comparative genomics reveals mobile pathogenicity chromosomes in Fusarium.</title>
        <authorList>
            <person name="Ma L.J."/>
            <person name="van der Does H.C."/>
            <person name="Borkovich K.A."/>
            <person name="Coleman J.J."/>
            <person name="Daboussi M.J."/>
            <person name="Di Pietro A."/>
            <person name="Dufresne M."/>
            <person name="Freitag M."/>
            <person name="Grabherr M."/>
            <person name="Henrissat B."/>
            <person name="Houterman P.M."/>
            <person name="Kang S."/>
            <person name="Shim W.B."/>
            <person name="Woloshuk C."/>
            <person name="Xie X."/>
            <person name="Xu J.R."/>
            <person name="Antoniw J."/>
            <person name="Baker S.E."/>
            <person name="Bluhm B.H."/>
            <person name="Breakspear A."/>
            <person name="Brown D.W."/>
            <person name="Butchko R.A."/>
            <person name="Chapman S."/>
            <person name="Coulson R."/>
            <person name="Coutinho P.M."/>
            <person name="Danchin E.G."/>
            <person name="Diener A."/>
            <person name="Gale L.R."/>
            <person name="Gardiner D.M."/>
            <person name="Goff S."/>
            <person name="Hammond-Kosack K.E."/>
            <person name="Hilburn K."/>
            <person name="Hua-Van A."/>
            <person name="Jonkers W."/>
            <person name="Kazan K."/>
            <person name="Kodira C.D."/>
            <person name="Koehrsen M."/>
            <person name="Kumar L."/>
            <person name="Lee Y.H."/>
            <person name="Li L."/>
            <person name="Manners J.M."/>
            <person name="Miranda-Saavedra D."/>
            <person name="Mukherjee M."/>
            <person name="Park G."/>
            <person name="Park J."/>
            <person name="Park S.Y."/>
            <person name="Proctor R.H."/>
            <person name="Regev A."/>
            <person name="Ruiz-Roldan M.C."/>
            <person name="Sain D."/>
            <person name="Sakthikumar S."/>
            <person name="Sykes S."/>
            <person name="Schwartz D.C."/>
            <person name="Turgeon B.G."/>
            <person name="Wapinski I."/>
            <person name="Yoder O."/>
            <person name="Young S."/>
            <person name="Zeng Q."/>
            <person name="Zhou S."/>
            <person name="Galagan J."/>
            <person name="Cuomo C.A."/>
            <person name="Kistler H.C."/>
            <person name="Rep M."/>
        </authorList>
    </citation>
    <scope>NUCLEOTIDE SEQUENCE [LARGE SCALE GENOMIC DNA]</scope>
    <source>
        <strain evidence="3">4287</strain>
    </source>
</reference>
<reference evidence="3" key="1">
    <citation type="submission" date="2007-04" db="EMBL/GenBank/DDBJ databases">
        <authorList>
            <consortium name="The Broad Institute Genome Sequencing Platform"/>
            <person name="Birren B."/>
            <person name="Lander E."/>
            <person name="Galagan J."/>
            <person name="Nusbaum C."/>
            <person name="Devon K."/>
            <person name="Ma L.-J."/>
            <person name="Jaffe D."/>
            <person name="Butler J."/>
            <person name="Alvarez P."/>
            <person name="Gnerre S."/>
            <person name="Grabherr M."/>
            <person name="Kleber M."/>
            <person name="Mauceli E."/>
            <person name="Brockman W."/>
            <person name="MacCallum I.A."/>
            <person name="Young S."/>
            <person name="LaButti K."/>
            <person name="DeCaprio D."/>
            <person name="Crawford M."/>
            <person name="Koehrsen M."/>
            <person name="Engels R."/>
            <person name="Montgomery P."/>
            <person name="Pearson M."/>
            <person name="Howarth C."/>
            <person name="Larson L."/>
            <person name="White J."/>
            <person name="O'Leary S."/>
            <person name="Kodira C."/>
            <person name="Zeng Q."/>
            <person name="Yandava C."/>
            <person name="Alvarado L."/>
            <person name="Kistler C."/>
            <person name="Shim W.-B."/>
            <person name="Kang S."/>
            <person name="Woloshuk C."/>
        </authorList>
    </citation>
    <scope>NUCLEOTIDE SEQUENCE</scope>
    <source>
        <strain evidence="3">4287</strain>
    </source>
</reference>
<dbReference type="KEGG" id="fox:FOXG_12407"/>
<accession>A0A0J9VRI4</accession>
<dbReference type="AlphaFoldDB" id="A0A0J9VRI4"/>
<dbReference type="OrthoDB" id="10058186at2759"/>
<dbReference type="InterPro" id="IPR032477">
    <property type="entry name" value="Glyco_hydro_64"/>
</dbReference>
<dbReference type="EMBL" id="DS231713">
    <property type="protein sequence ID" value="KNB13604.1"/>
    <property type="molecule type" value="Genomic_DNA"/>
</dbReference>
<dbReference type="InterPro" id="IPR037176">
    <property type="entry name" value="Osmotin/thaumatin-like_sf"/>
</dbReference>
<evidence type="ECO:0000259" key="2">
    <source>
        <dbReference type="PROSITE" id="PS52006"/>
    </source>
</evidence>
<gene>
    <name evidence="3" type="ORF">FOXG_12407</name>
</gene>
<keyword evidence="1" id="KW-0732">Signal</keyword>
<evidence type="ECO:0000313" key="3">
    <source>
        <dbReference type="EMBL" id="KNB13604.1"/>
    </source>
</evidence>
<dbReference type="InterPro" id="IPR037398">
    <property type="entry name" value="Glyco_hydro_64_fam"/>
</dbReference>
<feature type="domain" description="GH64" evidence="2">
    <location>
        <begin position="74"/>
        <end position="435"/>
    </location>
</feature>
<dbReference type="VEuPathDB" id="FungiDB:FOXG_12407"/>
<dbReference type="Proteomes" id="UP000009097">
    <property type="component" value="Unassembled WGS sequence"/>
</dbReference>
<feature type="chain" id="PRO_5005324738" description="GH64 domain-containing protein" evidence="1">
    <location>
        <begin position="20"/>
        <end position="459"/>
    </location>
</feature>
<dbReference type="InterPro" id="IPR042517">
    <property type="entry name" value="Glyco_hydro_64_N_2"/>
</dbReference>
<dbReference type="PROSITE" id="PS52006">
    <property type="entry name" value="GH64"/>
    <property type="match status" value="1"/>
</dbReference>
<dbReference type="GeneID" id="28953744"/>
<dbReference type="CDD" id="cd09220">
    <property type="entry name" value="GH64-GluB-like"/>
    <property type="match status" value="1"/>
</dbReference>
<dbReference type="RefSeq" id="XP_018251649.1">
    <property type="nucleotide sequence ID" value="XM_018392173.1"/>
</dbReference>
<feature type="signal peptide" evidence="1">
    <location>
        <begin position="1"/>
        <end position="19"/>
    </location>
</feature>
<name>A0A0J9VRI4_FUSO4</name>
<organism evidence="3 4">
    <name type="scientific">Fusarium oxysporum f. sp. lycopersici (strain 4287 / CBS 123668 / FGSC 9935 / NRRL 34936)</name>
    <name type="common">Fusarium vascular wilt of tomato</name>
    <dbReference type="NCBI Taxonomy" id="426428"/>
    <lineage>
        <taxon>Eukaryota</taxon>
        <taxon>Fungi</taxon>
        <taxon>Dikarya</taxon>
        <taxon>Ascomycota</taxon>
        <taxon>Pezizomycotina</taxon>
        <taxon>Sordariomycetes</taxon>
        <taxon>Hypocreomycetidae</taxon>
        <taxon>Hypocreales</taxon>
        <taxon>Nectriaceae</taxon>
        <taxon>Fusarium</taxon>
        <taxon>Fusarium oxysporum species complex</taxon>
    </lineage>
</organism>
<dbReference type="Gene3D" id="2.60.110.10">
    <property type="entry name" value="Thaumatin"/>
    <property type="match status" value="1"/>
</dbReference>
<protein>
    <recommendedName>
        <fullName evidence="2">GH64 domain-containing protein</fullName>
    </recommendedName>
</protein>
<dbReference type="PANTHER" id="PTHR38165">
    <property type="match status" value="1"/>
</dbReference>
<dbReference type="Pfam" id="PF16483">
    <property type="entry name" value="Glyco_hydro_64"/>
    <property type="match status" value="1"/>
</dbReference>
<evidence type="ECO:0000313" key="4">
    <source>
        <dbReference type="Proteomes" id="UP000009097"/>
    </source>
</evidence>
<sequence>MRSVTIVASLLCATSLTVALRVVPRSNNHDMAPEGFLKAESAALDKVEITPKNLLVGRPTSPRTQVLKDRAPNSPSLTVKLVNNFDRKNTIRSYISGLDATGKVFFVSPDGKLVYPKSKEPRVPSEIMDDITLFLGPRKQPLEVPLPSYIRSGRIYFADSDLRFFVVNMGEGDSVIQPSVTNLQDPNADVNWGFVELSYMDDSLYANISYVDFVGIVLGMMLTEKDGSTQTTAGLVADAVTKICDDLAKQKETDKRDWASLCIANADGKPVRVLSPGNKHDLDSKLFDTYWDTYVNEVWNRYTAQDLTINTQTSAGRVKCRVSGDQLLCEGSDRGFAKPAGKDIWGCNSGPFAISEGDTPVHAAVVPRICAAFVRSTLLLDGGNDQPSLGQSSYYTVSPTNHYSRIVHSYEVDGRGYAFPYDDVNPDGNENASGVVSSDNVQSLTVYVGAPPPTRGQND</sequence>
<evidence type="ECO:0000256" key="1">
    <source>
        <dbReference type="SAM" id="SignalP"/>
    </source>
</evidence>
<dbReference type="PANTHER" id="PTHR38165:SF1">
    <property type="entry name" value="GLUCANASE B"/>
    <property type="match status" value="1"/>
</dbReference>
<proteinExistence type="predicted"/>